<dbReference type="Proteomes" id="UP000626109">
    <property type="component" value="Unassembled WGS sequence"/>
</dbReference>
<reference evidence="1" key="1">
    <citation type="submission" date="2021-02" db="EMBL/GenBank/DDBJ databases">
        <authorList>
            <person name="Dougan E. K."/>
            <person name="Rhodes N."/>
            <person name="Thang M."/>
            <person name="Chan C."/>
        </authorList>
    </citation>
    <scope>NUCLEOTIDE SEQUENCE</scope>
</reference>
<evidence type="ECO:0000313" key="2">
    <source>
        <dbReference type="Proteomes" id="UP000626109"/>
    </source>
</evidence>
<name>A0A813KGP1_POLGL</name>
<comment type="caution">
    <text evidence="1">The sequence shown here is derived from an EMBL/GenBank/DDBJ whole genome shotgun (WGS) entry which is preliminary data.</text>
</comment>
<protein>
    <submittedName>
        <fullName evidence="1">Uncharacterized protein</fullName>
    </submittedName>
</protein>
<dbReference type="AlphaFoldDB" id="A0A813KGP1"/>
<dbReference type="EMBL" id="CAJNNW010030709">
    <property type="protein sequence ID" value="CAE8704168.1"/>
    <property type="molecule type" value="Genomic_DNA"/>
</dbReference>
<gene>
    <name evidence="1" type="ORF">PGLA2088_LOCUS33068</name>
</gene>
<sequence length="221" mass="24796">DLHIPVDKRAFDDESAEESECDPDFFFPKRIIKEKPEVASFLEGLAIAGSQLANYQLRAAFKGDQPRLDKLPSQQIRPPFVIDVPDVTAEMKKIQRSQPTKWAMTLDQWNEFIDFCKQAPLWQDIKYWKGEGGHVNLYEMVDNFVIPFTQGTGCSVAVLMNKDAPKVAEVMLSHSWAEDMEECQQAVNSHFEAEGIPTNIGGSGCISQKISKAPQSKNTSS</sequence>
<accession>A0A813KGP1</accession>
<evidence type="ECO:0000313" key="1">
    <source>
        <dbReference type="EMBL" id="CAE8704168.1"/>
    </source>
</evidence>
<feature type="non-terminal residue" evidence="1">
    <location>
        <position position="1"/>
    </location>
</feature>
<organism evidence="1 2">
    <name type="scientific">Polarella glacialis</name>
    <name type="common">Dinoflagellate</name>
    <dbReference type="NCBI Taxonomy" id="89957"/>
    <lineage>
        <taxon>Eukaryota</taxon>
        <taxon>Sar</taxon>
        <taxon>Alveolata</taxon>
        <taxon>Dinophyceae</taxon>
        <taxon>Suessiales</taxon>
        <taxon>Suessiaceae</taxon>
        <taxon>Polarella</taxon>
    </lineage>
</organism>
<proteinExistence type="predicted"/>